<name>A0A443Z6G2_9GAMM</name>
<dbReference type="InterPro" id="IPR039065">
    <property type="entry name" value="AcoX-like"/>
</dbReference>
<dbReference type="InterPro" id="IPR016064">
    <property type="entry name" value="NAD/diacylglycerol_kinase_sf"/>
</dbReference>
<keyword evidence="1" id="KW-0808">Transferase</keyword>
<dbReference type="OrthoDB" id="5511344at2"/>
<dbReference type="PANTHER" id="PTHR40697:SF2">
    <property type="entry name" value="ATP-NAD KINASE-RELATED"/>
    <property type="match status" value="1"/>
</dbReference>
<dbReference type="GO" id="GO:0051287">
    <property type="term" value="F:NAD binding"/>
    <property type="evidence" value="ECO:0007669"/>
    <property type="project" value="UniProtKB-ARBA"/>
</dbReference>
<dbReference type="GO" id="GO:0006741">
    <property type="term" value="P:NADP+ biosynthetic process"/>
    <property type="evidence" value="ECO:0007669"/>
    <property type="project" value="InterPro"/>
</dbReference>
<dbReference type="GO" id="GO:0005524">
    <property type="term" value="F:ATP binding"/>
    <property type="evidence" value="ECO:0007669"/>
    <property type="project" value="UniProtKB-ARBA"/>
</dbReference>
<dbReference type="InterPro" id="IPR011386">
    <property type="entry name" value="Put_ATP-NAD_kin"/>
</dbReference>
<comment type="caution">
    <text evidence="1">The sequence shown here is derived from an EMBL/GenBank/DDBJ whole genome shotgun (WGS) entry which is preliminary data.</text>
</comment>
<sequence>MSSTQQFRLGLVINAFAGLGGSVALKGSDGAETAQRALALGAVPKAPQRVEHALAVIQEFAGQVHFVTGAEALGEDVLAKLGFSYEVIYTPQQTPTTAEDTRQLVKQIAAAGDIDLLLFAGGDGTARDVCAVYPEHHPVLGIPAGVKIHSGVYAISPTAAGKVVRQLIEGQLASVTQADVMDIDEDAFRQGTVRARRYGEMLVPAELRYVQAVKMGGKESDDMVLADIAADVVEAMDDDTLYIMGSGSTVAAVMDELGLANTLLGVDLVMAGELIASDVTARELEQQVTAHQGPVKMVITVIGGQGHIFGRGNQQLSPAVIRAVGKDNIQIVATKAKLQALGQRPLLVDTGEPELDAELSGLMRVTTGYHDEVFIRVESA</sequence>
<dbReference type="SUPFAM" id="SSF111331">
    <property type="entry name" value="NAD kinase/diacylglycerol kinase-like"/>
    <property type="match status" value="1"/>
</dbReference>
<dbReference type="PIRSF" id="PIRSF016907">
    <property type="entry name" value="Kin_ATP-NAD"/>
    <property type="match status" value="1"/>
</dbReference>
<organism evidence="1 2">
    <name type="scientific">Pseudidiomarina gelatinasegens</name>
    <dbReference type="NCBI Taxonomy" id="2487740"/>
    <lineage>
        <taxon>Bacteria</taxon>
        <taxon>Pseudomonadati</taxon>
        <taxon>Pseudomonadota</taxon>
        <taxon>Gammaproteobacteria</taxon>
        <taxon>Alteromonadales</taxon>
        <taxon>Idiomarinaceae</taxon>
        <taxon>Pseudidiomarina</taxon>
    </lineage>
</organism>
<proteinExistence type="predicted"/>
<protein>
    <submittedName>
        <fullName evidence="1">ATP-NAD kinase</fullName>
    </submittedName>
</protein>
<keyword evidence="2" id="KW-1185">Reference proteome</keyword>
<dbReference type="InterPro" id="IPR017438">
    <property type="entry name" value="ATP-NAD_kinase_N"/>
</dbReference>
<reference evidence="1 2" key="1">
    <citation type="submission" date="2018-12" db="EMBL/GenBank/DDBJ databases">
        <authorList>
            <person name="Li A."/>
            <person name="Zhang M."/>
            <person name="Zhu H."/>
        </authorList>
    </citation>
    <scope>NUCLEOTIDE SEQUENCE [LARGE SCALE GENOMIC DNA]</scope>
    <source>
        <strain evidence="1 2">R04H25</strain>
    </source>
</reference>
<evidence type="ECO:0000313" key="2">
    <source>
        <dbReference type="Proteomes" id="UP000288789"/>
    </source>
</evidence>
<dbReference type="AlphaFoldDB" id="A0A443Z6G2"/>
<dbReference type="Pfam" id="PF01513">
    <property type="entry name" value="NAD_kinase"/>
    <property type="match status" value="1"/>
</dbReference>
<evidence type="ECO:0000313" key="1">
    <source>
        <dbReference type="EMBL" id="RWU12348.1"/>
    </source>
</evidence>
<gene>
    <name evidence="1" type="ORF">EGC76_03925</name>
</gene>
<dbReference type="Pfam" id="PF20143">
    <property type="entry name" value="NAD_kinase_C"/>
    <property type="match status" value="1"/>
</dbReference>
<dbReference type="Gene3D" id="3.40.50.10330">
    <property type="entry name" value="Probable inorganic polyphosphate/atp-NAD kinase, domain 1"/>
    <property type="match status" value="1"/>
</dbReference>
<dbReference type="EMBL" id="RSFE01000002">
    <property type="protein sequence ID" value="RWU12348.1"/>
    <property type="molecule type" value="Genomic_DNA"/>
</dbReference>
<keyword evidence="1" id="KW-0418">Kinase</keyword>
<dbReference type="RefSeq" id="WP_128351714.1">
    <property type="nucleotide sequence ID" value="NZ_RSFE01000002.1"/>
</dbReference>
<dbReference type="PANTHER" id="PTHR40697">
    <property type="entry name" value="ACETOIN CATABOLISM PROTEIN X"/>
    <property type="match status" value="1"/>
</dbReference>
<dbReference type="Proteomes" id="UP000288789">
    <property type="component" value="Unassembled WGS sequence"/>
</dbReference>
<accession>A0A443Z6G2</accession>
<dbReference type="GO" id="GO:0003951">
    <property type="term" value="F:NAD+ kinase activity"/>
    <property type="evidence" value="ECO:0007669"/>
    <property type="project" value="InterPro"/>
</dbReference>
<dbReference type="InterPro" id="IPR002504">
    <property type="entry name" value="NADK"/>
</dbReference>